<comment type="caution">
    <text evidence="2">The sequence shown here is derived from an EMBL/GenBank/DDBJ whole genome shotgun (WGS) entry which is preliminary data.</text>
</comment>
<reference evidence="2" key="1">
    <citation type="submission" date="2020-11" db="EMBL/GenBank/DDBJ databases">
        <authorList>
            <consortium name="DOE Joint Genome Institute"/>
            <person name="Ahrendt S."/>
            <person name="Riley R."/>
            <person name="Andreopoulos W."/>
            <person name="Labutti K."/>
            <person name="Pangilinan J."/>
            <person name="Ruiz-Duenas F.J."/>
            <person name="Barrasa J.M."/>
            <person name="Sanchez-Garcia M."/>
            <person name="Camarero S."/>
            <person name="Miyauchi S."/>
            <person name="Serrano A."/>
            <person name="Linde D."/>
            <person name="Babiker R."/>
            <person name="Drula E."/>
            <person name="Ayuso-Fernandez I."/>
            <person name="Pacheco R."/>
            <person name="Padilla G."/>
            <person name="Ferreira P."/>
            <person name="Barriuso J."/>
            <person name="Kellner H."/>
            <person name="Castanera R."/>
            <person name="Alfaro M."/>
            <person name="Ramirez L."/>
            <person name="Pisabarro A.G."/>
            <person name="Kuo A."/>
            <person name="Tritt A."/>
            <person name="Lipzen A."/>
            <person name="He G."/>
            <person name="Yan M."/>
            <person name="Ng V."/>
            <person name="Cullen D."/>
            <person name="Martin F."/>
            <person name="Rosso M.-N."/>
            <person name="Henrissat B."/>
            <person name="Hibbett D."/>
            <person name="Martinez A.T."/>
            <person name="Grigoriev I.V."/>
        </authorList>
    </citation>
    <scope>NUCLEOTIDE SEQUENCE</scope>
    <source>
        <strain evidence="2">CIRM-BRFM 674</strain>
    </source>
</reference>
<feature type="chain" id="PRO_5040239489" description="AB hydrolase-1 domain-containing protein" evidence="1">
    <location>
        <begin position="24"/>
        <end position="137"/>
    </location>
</feature>
<dbReference type="OrthoDB" id="425534at2759"/>
<feature type="signal peptide" evidence="1">
    <location>
        <begin position="1"/>
        <end position="23"/>
    </location>
</feature>
<name>A0A9P6CLP1_9AGAR</name>
<dbReference type="EMBL" id="MU155694">
    <property type="protein sequence ID" value="KAF9471396.1"/>
    <property type="molecule type" value="Genomic_DNA"/>
</dbReference>
<accession>A0A9P6CLP1</accession>
<protein>
    <recommendedName>
        <fullName evidence="4">AB hydrolase-1 domain-containing protein</fullName>
    </recommendedName>
</protein>
<sequence length="137" mass="14687">MNNPLKILCAILTLAVFPIYVQSQDTFNWTSIDPGDSLNWTDCFSPPLQCTRLNVPMNYSASNAGSFALALIRVPSSLNGTAAYQGPVLFNPGGLGGSGVDAMLQLGTQLATVIGPEFDIVSFDPRAQLQVMQTRHP</sequence>
<evidence type="ECO:0000313" key="3">
    <source>
        <dbReference type="Proteomes" id="UP000807469"/>
    </source>
</evidence>
<evidence type="ECO:0008006" key="4">
    <source>
        <dbReference type="Google" id="ProtNLM"/>
    </source>
</evidence>
<keyword evidence="1" id="KW-0732">Signal</keyword>
<evidence type="ECO:0000313" key="2">
    <source>
        <dbReference type="EMBL" id="KAF9471396.1"/>
    </source>
</evidence>
<gene>
    <name evidence="2" type="ORF">BDN70DRAFT_998638</name>
</gene>
<evidence type="ECO:0000256" key="1">
    <source>
        <dbReference type="SAM" id="SignalP"/>
    </source>
</evidence>
<dbReference type="Proteomes" id="UP000807469">
    <property type="component" value="Unassembled WGS sequence"/>
</dbReference>
<dbReference type="AlphaFoldDB" id="A0A9P6CLP1"/>
<keyword evidence="3" id="KW-1185">Reference proteome</keyword>
<proteinExistence type="predicted"/>
<organism evidence="2 3">
    <name type="scientific">Pholiota conissans</name>
    <dbReference type="NCBI Taxonomy" id="109636"/>
    <lineage>
        <taxon>Eukaryota</taxon>
        <taxon>Fungi</taxon>
        <taxon>Dikarya</taxon>
        <taxon>Basidiomycota</taxon>
        <taxon>Agaricomycotina</taxon>
        <taxon>Agaricomycetes</taxon>
        <taxon>Agaricomycetidae</taxon>
        <taxon>Agaricales</taxon>
        <taxon>Agaricineae</taxon>
        <taxon>Strophariaceae</taxon>
        <taxon>Pholiota</taxon>
    </lineage>
</organism>